<feature type="region of interest" description="Disordered" evidence="1">
    <location>
        <begin position="135"/>
        <end position="162"/>
    </location>
</feature>
<keyword evidence="3" id="KW-1185">Reference proteome</keyword>
<dbReference type="OrthoDB" id="2446638at2759"/>
<accession>A0A9N9A7E8</accession>
<name>A0A9N9A7E8_9GLOM</name>
<feature type="region of interest" description="Disordered" evidence="1">
    <location>
        <begin position="64"/>
        <end position="99"/>
    </location>
</feature>
<dbReference type="Proteomes" id="UP000789396">
    <property type="component" value="Unassembled WGS sequence"/>
</dbReference>
<dbReference type="EMBL" id="CAJVPZ010002767">
    <property type="protein sequence ID" value="CAG8519082.1"/>
    <property type="molecule type" value="Genomic_DNA"/>
</dbReference>
<proteinExistence type="predicted"/>
<gene>
    <name evidence="2" type="ORF">RFULGI_LOCUS3263</name>
</gene>
<evidence type="ECO:0000313" key="2">
    <source>
        <dbReference type="EMBL" id="CAG8519082.1"/>
    </source>
</evidence>
<feature type="compositionally biased region" description="Polar residues" evidence="1">
    <location>
        <begin position="64"/>
        <end position="73"/>
    </location>
</feature>
<reference evidence="2" key="1">
    <citation type="submission" date="2021-06" db="EMBL/GenBank/DDBJ databases">
        <authorList>
            <person name="Kallberg Y."/>
            <person name="Tangrot J."/>
            <person name="Rosling A."/>
        </authorList>
    </citation>
    <scope>NUCLEOTIDE SEQUENCE</scope>
    <source>
        <strain evidence="2">IN212</strain>
    </source>
</reference>
<comment type="caution">
    <text evidence="2">The sequence shown here is derived from an EMBL/GenBank/DDBJ whole genome shotgun (WGS) entry which is preliminary data.</text>
</comment>
<protein>
    <submittedName>
        <fullName evidence="2">17035_t:CDS:1</fullName>
    </submittedName>
</protein>
<sequence length="436" mass="49097">MSTVEMKKFEGWETALDPDTLCLLSILNFQELGYHIKNNHLSNEAEFCFESEEQCASNWKQANLSKSGVNPPNKNRILPDGTALPTPPQSNFTPPSGPDGIVLPIPLQSDFTPLQSDFIPQSNSDKVTVSSQVGSILPDASDSDEVSFPSSRMTFDDDDDDEPPDFDSFISSVPTNTQKWDLPSGKSVNEIYFVNVSQCAEVLKKKEILSPVERATLRYGMSKIIDLSAHMRDWFSDIDIQHMTKDHVTALTVPALDEEVNAFIADVEKVHLQMTDLGEWEFSAHCTNAKAIGDRCRSARVNQSILNAILRLNLTKEQVNKTRIPFLQISGVYGQMLLEDLINDFYVVFPGITFEIPTKLAHIKKLKSTEMYEEVDGMLYELDHGYNSLNQVFNVKVVNGSSHYKTNFIHDPWWTPKKNVSSQLMIAFEEMESKQG</sequence>
<evidence type="ECO:0000256" key="1">
    <source>
        <dbReference type="SAM" id="MobiDB-lite"/>
    </source>
</evidence>
<dbReference type="AlphaFoldDB" id="A0A9N9A7E8"/>
<organism evidence="2 3">
    <name type="scientific">Racocetra fulgida</name>
    <dbReference type="NCBI Taxonomy" id="60492"/>
    <lineage>
        <taxon>Eukaryota</taxon>
        <taxon>Fungi</taxon>
        <taxon>Fungi incertae sedis</taxon>
        <taxon>Mucoromycota</taxon>
        <taxon>Glomeromycotina</taxon>
        <taxon>Glomeromycetes</taxon>
        <taxon>Diversisporales</taxon>
        <taxon>Gigasporaceae</taxon>
        <taxon>Racocetra</taxon>
    </lineage>
</organism>
<evidence type="ECO:0000313" key="3">
    <source>
        <dbReference type="Proteomes" id="UP000789396"/>
    </source>
</evidence>